<dbReference type="Proteomes" id="UP000264820">
    <property type="component" value="Unplaced"/>
</dbReference>
<reference evidence="3" key="2">
    <citation type="submission" date="2025-09" db="UniProtKB">
        <authorList>
            <consortium name="Ensembl"/>
        </authorList>
    </citation>
    <scope>IDENTIFICATION</scope>
</reference>
<evidence type="ECO:0000259" key="2">
    <source>
        <dbReference type="Pfam" id="PF15712"/>
    </source>
</evidence>
<feature type="region of interest" description="Disordered" evidence="1">
    <location>
        <begin position="32"/>
        <end position="51"/>
    </location>
</feature>
<feature type="region of interest" description="Disordered" evidence="1">
    <location>
        <begin position="271"/>
        <end position="291"/>
    </location>
</feature>
<accession>A0A3Q2XWC5</accession>
<feature type="region of interest" description="Disordered" evidence="1">
    <location>
        <begin position="441"/>
        <end position="460"/>
    </location>
</feature>
<evidence type="ECO:0000313" key="3">
    <source>
        <dbReference type="Ensembl" id="ENSHCOP00000009220.1"/>
    </source>
</evidence>
<dbReference type="GeneTree" id="ENSGT00390000012388"/>
<dbReference type="AlphaFoldDB" id="A0A3Q2XWC5"/>
<feature type="region of interest" description="Disordered" evidence="1">
    <location>
        <begin position="1084"/>
        <end position="1136"/>
    </location>
</feature>
<feature type="compositionally biased region" description="Polar residues" evidence="1">
    <location>
        <begin position="815"/>
        <end position="825"/>
    </location>
</feature>
<feature type="compositionally biased region" description="Low complexity" evidence="1">
    <location>
        <begin position="871"/>
        <end position="886"/>
    </location>
</feature>
<keyword evidence="4" id="KW-1185">Reference proteome</keyword>
<proteinExistence type="predicted"/>
<dbReference type="PANTHER" id="PTHR15087">
    <property type="entry name" value="PROTEIN NPAT"/>
    <property type="match status" value="1"/>
</dbReference>
<dbReference type="GO" id="GO:0003712">
    <property type="term" value="F:transcription coregulator activity"/>
    <property type="evidence" value="ECO:0007669"/>
    <property type="project" value="TreeGrafter"/>
</dbReference>
<feature type="compositionally biased region" description="Polar residues" evidence="1">
    <location>
        <begin position="788"/>
        <end position="807"/>
    </location>
</feature>
<dbReference type="STRING" id="109280.ENSHCOP00000009220"/>
<feature type="compositionally biased region" description="Basic and acidic residues" evidence="1">
    <location>
        <begin position="887"/>
        <end position="900"/>
    </location>
</feature>
<feature type="compositionally biased region" description="Polar residues" evidence="1">
    <location>
        <begin position="690"/>
        <end position="708"/>
    </location>
</feature>
<feature type="compositionally biased region" description="Low complexity" evidence="1">
    <location>
        <begin position="164"/>
        <end position="177"/>
    </location>
</feature>
<sequence length="1159" mass="122802">MFPQQLVIQNARDKILGDRSLQEKLAENINKILANEPTPQTPKAPSSSIEDDQSIDEILGLQGEIHMSEDAIHDILKQTESDPAFQALFDLFDYNKTRTDGEPGTMEMDNKTGESDNAGSPPSSVGQLQSSNPGAALQETTDLTAGMEKNKAIQDRKTRKSNPLLKKSVLGSSSRSSQIENSTAKLFITLEEPPGENRKEKASLFNNSVDASPMDIDGTLNTSAILDSTPTLRELECVTKVNSPTTMSLIDSTADLLSRASSTAEPVINVDNQKESKEEQGSQVQPAASLLSSQSEEPVFLAPAPVKLSGNPSLPSVAISGGTIQSQMNLPVTSQSSRSLFSSAGATVSPPLSSCLSTSHTSPLDSSTLTSTTSSISGMLDAAQSSSVTSNFNTPMKDVTDSSNVVSLKIIISDNPDEDPSSDTALNQAISSISTEKLPTIYLSSPAKSPRDPGTPRGTKLDETALAVHGLQSSEALANSPCGAGTLVPFHQLTATTQTQRGNSPCRAGALVPFHQLTSTTQMQQAKSPNRAGAQVPFHQLTATQTQMANSTSRAGALVPSHPLPTTTQTQQSYIIQLALDTANPVLQAASTSYFLMTEPLTADPSGRPVQVPAGSSKLPLLRQNNPYSVSAATPKQSLVPGSPLILPSPVKPMMLPVSVVGQNVPGNVQMVSNPQTITLDPKLSMVAAKQSTTGGTMHSEATQNAFQQHEPKNSSSSHKRILCFEPSTKIQPATSKPATAASSSVNTSTSKGVTQTKKGRSQTTPCTRPAILRGNRHKRKVEDLRCSSDSNAPGNLVKSVSPQQQSHVRKNSGKQDANILNQKPQIARGSSDVSQREFVKSSEPETTLKSASGKHSHNENAVIGAPPMDSGSSELSSSHSLLKSTSSKDKVESSRKEPAQEQAGKNTHTQDKPNVMADKENKVMAGSQEQQQQSCHTPFSSAPADLAPSAVTQSSQSTAAKIPTKTSSLAIQAVEMLQNIQGLNSPPRPVKRLTVGLNSPDVTGARIPGAVGNQEESRKSPRTPLQQKKGKDSEGTPKNLLPHNTPEIPTCSPASEAGSENSINMAAHTLMILSRAAIARTGSPLKDSLRQGAGETSPAGLKNSKKRKQPPATASPPVKKSSKQSPIKKKTQQRKTLINCFPHDLDVDKFLSSLHYDE</sequence>
<feature type="compositionally biased region" description="Low complexity" evidence="1">
    <location>
        <begin position="948"/>
        <end position="961"/>
    </location>
</feature>
<feature type="compositionally biased region" description="Low complexity" evidence="1">
    <location>
        <begin position="733"/>
        <end position="751"/>
    </location>
</feature>
<evidence type="ECO:0000313" key="4">
    <source>
        <dbReference type="Proteomes" id="UP000264820"/>
    </source>
</evidence>
<dbReference type="GO" id="GO:0005634">
    <property type="term" value="C:nucleus"/>
    <property type="evidence" value="ECO:0007669"/>
    <property type="project" value="TreeGrafter"/>
</dbReference>
<evidence type="ECO:0000256" key="1">
    <source>
        <dbReference type="SAM" id="MobiDB-lite"/>
    </source>
</evidence>
<feature type="compositionally biased region" description="Polar residues" evidence="1">
    <location>
        <begin position="115"/>
        <end position="143"/>
    </location>
</feature>
<dbReference type="Pfam" id="PF15712">
    <property type="entry name" value="NPAT_C"/>
    <property type="match status" value="1"/>
</dbReference>
<name>A0A3Q2XWC5_HIPCM</name>
<feature type="region of interest" description="Disordered" evidence="1">
    <location>
        <begin position="689"/>
        <end position="965"/>
    </location>
</feature>
<dbReference type="PANTHER" id="PTHR15087:SF14">
    <property type="entry name" value="PROTEIN NPAT"/>
    <property type="match status" value="1"/>
</dbReference>
<dbReference type="Ensembl" id="ENSHCOT00000015297.1">
    <property type="protein sequence ID" value="ENSHCOP00000009220.1"/>
    <property type="gene ID" value="ENSHCOG00000011606.1"/>
</dbReference>
<feature type="region of interest" description="Disordered" evidence="1">
    <location>
        <begin position="981"/>
        <end position="1059"/>
    </location>
</feature>
<feature type="compositionally biased region" description="Polar residues" evidence="1">
    <location>
        <begin position="928"/>
        <end position="941"/>
    </location>
</feature>
<feature type="region of interest" description="Disordered" evidence="1">
    <location>
        <begin position="99"/>
        <end position="177"/>
    </location>
</feature>
<organism evidence="3 4">
    <name type="scientific">Hippocampus comes</name>
    <name type="common">Tiger tail seahorse</name>
    <dbReference type="NCBI Taxonomy" id="109280"/>
    <lineage>
        <taxon>Eukaryota</taxon>
        <taxon>Metazoa</taxon>
        <taxon>Chordata</taxon>
        <taxon>Craniata</taxon>
        <taxon>Vertebrata</taxon>
        <taxon>Euteleostomi</taxon>
        <taxon>Actinopterygii</taxon>
        <taxon>Neopterygii</taxon>
        <taxon>Teleostei</taxon>
        <taxon>Neoteleostei</taxon>
        <taxon>Acanthomorphata</taxon>
        <taxon>Syngnathiaria</taxon>
        <taxon>Syngnathiformes</taxon>
        <taxon>Syngnathoidei</taxon>
        <taxon>Syngnathidae</taxon>
        <taxon>Hippocampus</taxon>
    </lineage>
</organism>
<feature type="compositionally biased region" description="Polar residues" evidence="1">
    <location>
        <begin position="281"/>
        <end position="291"/>
    </location>
</feature>
<dbReference type="InterPro" id="IPR031442">
    <property type="entry name" value="NPAT_C"/>
</dbReference>
<reference evidence="3" key="1">
    <citation type="submission" date="2025-08" db="UniProtKB">
        <authorList>
            <consortium name="Ensembl"/>
        </authorList>
    </citation>
    <scope>IDENTIFICATION</scope>
</reference>
<dbReference type="InterPro" id="IPR052850">
    <property type="entry name" value="NPAT_LisH"/>
</dbReference>
<dbReference type="OMA" id="ITIVYEM"/>
<feature type="compositionally biased region" description="Basic and acidic residues" evidence="1">
    <location>
        <begin position="835"/>
        <end position="844"/>
    </location>
</feature>
<feature type="compositionally biased region" description="Basic residues" evidence="1">
    <location>
        <begin position="1121"/>
        <end position="1134"/>
    </location>
</feature>
<feature type="compositionally biased region" description="Polar residues" evidence="1">
    <location>
        <begin position="752"/>
        <end position="767"/>
    </location>
</feature>
<feature type="domain" description="Protein NPAT C-terminal" evidence="2">
    <location>
        <begin position="429"/>
        <end position="1159"/>
    </location>
</feature>
<protein>
    <recommendedName>
        <fullName evidence="2">Protein NPAT C-terminal domain-containing protein</fullName>
    </recommendedName>
</protein>